<sequence>MARQKCINVYKNAQNNICPTTGIRRLYAILRDQKLMLAFEGKHIKMAFRHPKKYAQFLQSGVQWALLHSQSSEK</sequence>
<name>A0A1J4V6F5_9BACT</name>
<proteinExistence type="predicted"/>
<protein>
    <submittedName>
        <fullName evidence="1">Uncharacterized protein</fullName>
    </submittedName>
</protein>
<dbReference type="EMBL" id="MNVO01000062">
    <property type="protein sequence ID" value="OIO31584.1"/>
    <property type="molecule type" value="Genomic_DNA"/>
</dbReference>
<accession>A0A1J4V6F5</accession>
<comment type="caution">
    <text evidence="1">The sequence shown here is derived from an EMBL/GenBank/DDBJ whole genome shotgun (WGS) entry which is preliminary data.</text>
</comment>
<evidence type="ECO:0000313" key="1">
    <source>
        <dbReference type="EMBL" id="OIO31584.1"/>
    </source>
</evidence>
<reference evidence="1 2" key="1">
    <citation type="journal article" date="2016" name="Environ. Microbiol.">
        <title>Genomic resolution of a cold subsurface aquifer community provides metabolic insights for novel microbes adapted to high CO concentrations.</title>
        <authorList>
            <person name="Probst A.J."/>
            <person name="Castelle C.J."/>
            <person name="Singh A."/>
            <person name="Brown C.T."/>
            <person name="Anantharaman K."/>
            <person name="Sharon I."/>
            <person name="Hug L.A."/>
            <person name="Burstein D."/>
            <person name="Emerson J.B."/>
            <person name="Thomas B.C."/>
            <person name="Banfield J.F."/>
        </authorList>
    </citation>
    <scope>NUCLEOTIDE SEQUENCE [LARGE SCALE GENOMIC DNA]</scope>
    <source>
        <strain evidence="1">CG1_02_47_685</strain>
    </source>
</reference>
<gene>
    <name evidence="1" type="ORF">AUJ44_04345</name>
</gene>
<organism evidence="1 2">
    <name type="scientific">Candidatus Nomurabacteria bacterium CG1_02_47_685</name>
    <dbReference type="NCBI Taxonomy" id="1805282"/>
    <lineage>
        <taxon>Bacteria</taxon>
        <taxon>Candidatus Nomuraibacteriota</taxon>
    </lineage>
</organism>
<evidence type="ECO:0000313" key="2">
    <source>
        <dbReference type="Proteomes" id="UP000183206"/>
    </source>
</evidence>
<dbReference type="AlphaFoldDB" id="A0A1J4V6F5"/>
<dbReference type="STRING" id="1805282.AUJ44_04345"/>
<dbReference type="Proteomes" id="UP000183206">
    <property type="component" value="Unassembled WGS sequence"/>
</dbReference>